<feature type="non-terminal residue" evidence="1">
    <location>
        <position position="80"/>
    </location>
</feature>
<evidence type="ECO:0000313" key="2">
    <source>
        <dbReference type="Proteomes" id="UP001220456"/>
    </source>
</evidence>
<sequence>MSHHSSRRAGARPADCPCSRACSRCDLLVGLEGVHVEQVQRVDGVLVVTVSTSPQPMGCPACGVIAVGRGRRRRVLHGLG</sequence>
<evidence type="ECO:0008006" key="3">
    <source>
        <dbReference type="Google" id="ProtNLM"/>
    </source>
</evidence>
<accession>A0ABT6CYV2</accession>
<dbReference type="Proteomes" id="UP001220456">
    <property type="component" value="Unassembled WGS sequence"/>
</dbReference>
<protein>
    <recommendedName>
        <fullName evidence="3">ISL3 family transposase</fullName>
    </recommendedName>
</protein>
<reference evidence="1 2" key="1">
    <citation type="journal article" date="2023" name="Int. J. Syst. Evol. Microbiol.">
        <title>Arthrobacter vasquezii sp. nov., isolated from a soil sample from Union Glacier, Antarctica.</title>
        <authorList>
            <person name="Valenzuela-Ibaceta F."/>
            <person name="Carrasco V."/>
            <person name="Lagos-Moraga S."/>
            <person name="Dietz-Vargas C."/>
            <person name="Navarro C.A."/>
            <person name="Perez-Donoso J.M."/>
        </authorList>
    </citation>
    <scope>NUCLEOTIDE SEQUENCE [LARGE SCALE GENOMIC DNA]</scope>
    <source>
        <strain evidence="1 2">EH-1B-1</strain>
    </source>
</reference>
<organism evidence="1 2">
    <name type="scientific">Arthrobacter vasquezii</name>
    <dbReference type="NCBI Taxonomy" id="2977629"/>
    <lineage>
        <taxon>Bacteria</taxon>
        <taxon>Bacillati</taxon>
        <taxon>Actinomycetota</taxon>
        <taxon>Actinomycetes</taxon>
        <taxon>Micrococcales</taxon>
        <taxon>Micrococcaceae</taxon>
        <taxon>Arthrobacter</taxon>
    </lineage>
</organism>
<comment type="caution">
    <text evidence="1">The sequence shown here is derived from an EMBL/GenBank/DDBJ whole genome shotgun (WGS) entry which is preliminary data.</text>
</comment>
<dbReference type="EMBL" id="JAROKN010000069">
    <property type="protein sequence ID" value="MDF9279274.1"/>
    <property type="molecule type" value="Genomic_DNA"/>
</dbReference>
<name>A0ABT6CYV2_9MICC</name>
<gene>
    <name evidence="1" type="ORF">P4U43_15905</name>
</gene>
<evidence type="ECO:0000313" key="1">
    <source>
        <dbReference type="EMBL" id="MDF9279274.1"/>
    </source>
</evidence>
<proteinExistence type="predicted"/>
<keyword evidence="2" id="KW-1185">Reference proteome</keyword>